<dbReference type="AlphaFoldDB" id="A0A3B0WVF2"/>
<name>A0A3B0WVF2_9ZZZZ</name>
<dbReference type="InterPro" id="IPR002545">
    <property type="entry name" value="CheW-lke_dom"/>
</dbReference>
<organism evidence="2">
    <name type="scientific">hydrothermal vent metagenome</name>
    <dbReference type="NCBI Taxonomy" id="652676"/>
    <lineage>
        <taxon>unclassified sequences</taxon>
        <taxon>metagenomes</taxon>
        <taxon>ecological metagenomes</taxon>
    </lineage>
</organism>
<reference evidence="2" key="1">
    <citation type="submission" date="2018-06" db="EMBL/GenBank/DDBJ databases">
        <authorList>
            <person name="Zhirakovskaya E."/>
        </authorList>
    </citation>
    <scope>NUCLEOTIDE SEQUENCE</scope>
</reference>
<sequence>MKGASAWVLSINEVINVAVGQFEIAHIVDQTNLTPIAQAPEHCRFVTVWNNKIVPIFNIAHWISTDKPVEKQPAHFNIIAILIYKLENGNLAYGGIPLNRPPTLTQISNNQQCGLPAYTDKWKSIAISCFRSTSDQAIPILNTQALFQNRLPL</sequence>
<dbReference type="GO" id="GO:0007165">
    <property type="term" value="P:signal transduction"/>
    <property type="evidence" value="ECO:0007669"/>
    <property type="project" value="InterPro"/>
</dbReference>
<dbReference type="InterPro" id="IPR036061">
    <property type="entry name" value="CheW-like_dom_sf"/>
</dbReference>
<dbReference type="SUPFAM" id="SSF50341">
    <property type="entry name" value="CheW-like"/>
    <property type="match status" value="1"/>
</dbReference>
<dbReference type="Pfam" id="PF01584">
    <property type="entry name" value="CheW"/>
    <property type="match status" value="1"/>
</dbReference>
<evidence type="ECO:0000259" key="1">
    <source>
        <dbReference type="Pfam" id="PF01584"/>
    </source>
</evidence>
<feature type="domain" description="CheW-like" evidence="1">
    <location>
        <begin position="17"/>
        <end position="148"/>
    </location>
</feature>
<proteinExistence type="predicted"/>
<gene>
    <name evidence="2" type="ORF">MNBD_GAMMA11-53</name>
</gene>
<accession>A0A3B0WVF2</accession>
<protein>
    <recommendedName>
        <fullName evidence="1">CheW-like domain-containing protein</fullName>
    </recommendedName>
</protein>
<evidence type="ECO:0000313" key="2">
    <source>
        <dbReference type="EMBL" id="VAW59441.1"/>
    </source>
</evidence>
<dbReference type="EMBL" id="UOFG01000082">
    <property type="protein sequence ID" value="VAW59441.1"/>
    <property type="molecule type" value="Genomic_DNA"/>
</dbReference>
<dbReference type="GO" id="GO:0006935">
    <property type="term" value="P:chemotaxis"/>
    <property type="evidence" value="ECO:0007669"/>
    <property type="project" value="InterPro"/>
</dbReference>